<feature type="region of interest" description="Disordered" evidence="1">
    <location>
        <begin position="471"/>
        <end position="490"/>
    </location>
</feature>
<evidence type="ECO:0000313" key="3">
    <source>
        <dbReference type="Proteomes" id="UP000515908"/>
    </source>
</evidence>
<reference evidence="2 3" key="1">
    <citation type="submission" date="2020-08" db="EMBL/GenBank/DDBJ databases">
        <authorList>
            <person name="Newling K."/>
            <person name="Davey J."/>
            <person name="Forrester S."/>
        </authorList>
    </citation>
    <scope>NUCLEOTIDE SEQUENCE [LARGE SCALE GENOMIC DNA]</scope>
    <source>
        <strain evidence="3">Crithidia deanei Carvalho (ATCC PRA-265)</strain>
    </source>
</reference>
<proteinExistence type="predicted"/>
<evidence type="ECO:0000256" key="1">
    <source>
        <dbReference type="SAM" id="MobiDB-lite"/>
    </source>
</evidence>
<organism evidence="2 3">
    <name type="scientific">Angomonas deanei</name>
    <dbReference type="NCBI Taxonomy" id="59799"/>
    <lineage>
        <taxon>Eukaryota</taxon>
        <taxon>Discoba</taxon>
        <taxon>Euglenozoa</taxon>
        <taxon>Kinetoplastea</taxon>
        <taxon>Metakinetoplastina</taxon>
        <taxon>Trypanosomatida</taxon>
        <taxon>Trypanosomatidae</taxon>
        <taxon>Strigomonadinae</taxon>
        <taxon>Angomonas</taxon>
    </lineage>
</organism>
<dbReference type="Proteomes" id="UP000515908">
    <property type="component" value="Chromosome 19"/>
</dbReference>
<sequence>MTDKPEFLKEVNDIIYAINDAQRKGEKYVVLQNYDLMTASPGVYRLAEESVAHREELAQLDEQDQQLNVINPGYLEQKLLLQMKEKRHPGSGPAVSELAKEIYDVEFRLEMAWGHCVLTTLEMSQDEEHLQGMIEAFESTFQRQSDYLRALYPPSENAVEVMRTFQMQEGRMGADVVLAALCKHPPLNTTELGVILEFLKMDGVLVTTKAAEHLEKMYVKFMKEEGVEEVFHIMLEAGLPPMSTRPFAMLFNAKKIEKVSSVLDYYELMLDYGIRPEVSSLRLLCKQCSGMEFASLHFTVIQKNPEIAGTLPASNASSNNPNNNNNNNSSADSWRKNERAYFIKRLQDAVEADPNMPLLEAMKCIHRAEVEGTSLEGDTLLLTFLLLKCCNGTTALSSLVLPFYRSQAYRPEKVRLYTEEELRSGKVHAEKQKMENANAFNFELDNAEGELLEGLEDDDLEDLPLEEQELGELEGDSRSRGSPSQGHRSSLIATAQEEAEYVLRVLAEHNSFPDNKALEVISQQLNHKSHGVGVVEQVIMGVLAAGENEKTTEALRIHLCSNYVQYLMRRNHRLKLMNFLKVVLEQFYEFVQIRGVSWSTGTYADNDKSILPLLTNMMKTHQLPWAIGLFTIGLCMSSSNKLDAAKSRLLLIQEKEYRSPAYDVVTHLDRCDWDRNKILTCPDLISEEAPREEEVFDSIYTTPSQAASSYTNQKTSEVKTLHDYMYFALRDIHVERSVLDLFKQLLLKEQEAAKQTMKEEAN</sequence>
<dbReference type="EMBL" id="LR877163">
    <property type="protein sequence ID" value="CAD2221050.1"/>
    <property type="molecule type" value="Genomic_DNA"/>
</dbReference>
<accession>A0A7G2CMI6</accession>
<feature type="compositionally biased region" description="Low complexity" evidence="1">
    <location>
        <begin position="312"/>
        <end position="331"/>
    </location>
</feature>
<dbReference type="VEuPathDB" id="TriTrypDB:ADEAN_000857700"/>
<protein>
    <submittedName>
        <fullName evidence="2">Uncharacterized protein</fullName>
    </submittedName>
</protein>
<keyword evidence="3" id="KW-1185">Reference proteome</keyword>
<gene>
    <name evidence="2" type="ORF">ADEAN_000857700</name>
</gene>
<dbReference type="AlphaFoldDB" id="A0A7G2CMI6"/>
<name>A0A7G2CMI6_9TRYP</name>
<feature type="region of interest" description="Disordered" evidence="1">
    <location>
        <begin position="311"/>
        <end position="332"/>
    </location>
</feature>
<evidence type="ECO:0000313" key="2">
    <source>
        <dbReference type="EMBL" id="CAD2221050.1"/>
    </source>
</evidence>
<feature type="compositionally biased region" description="Polar residues" evidence="1">
    <location>
        <begin position="480"/>
        <end position="490"/>
    </location>
</feature>